<accession>A0A6I6SGG2</accession>
<dbReference type="PROSITE" id="PS50995">
    <property type="entry name" value="HTH_MARR_2"/>
    <property type="match status" value="1"/>
</dbReference>
<dbReference type="EMBL" id="CP035042">
    <property type="protein sequence ID" value="QHC48491.1"/>
    <property type="molecule type" value="Genomic_DNA"/>
</dbReference>
<protein>
    <submittedName>
        <fullName evidence="2">MarR family transcriptional regulator</fullName>
    </submittedName>
</protein>
<organism evidence="2 3">
    <name type="scientific">Billgrantia tianxiuensis</name>
    <dbReference type="NCBI Taxonomy" id="2497861"/>
    <lineage>
        <taxon>Bacteria</taxon>
        <taxon>Pseudomonadati</taxon>
        <taxon>Pseudomonadota</taxon>
        <taxon>Gammaproteobacteria</taxon>
        <taxon>Oceanospirillales</taxon>
        <taxon>Halomonadaceae</taxon>
        <taxon>Billgrantia</taxon>
    </lineage>
</organism>
<dbReference type="OrthoDB" id="8594189at2"/>
<sequence length="145" mass="16725">MSEHDSSEAVSSPLTKQDFERLSHFRHQLRCFLRVSEDICQQHGLTSLQYQLLLHLKGFTGREWATVGELAERLQAKHHGTVMLVDRCEQLGLVQRSPGRNDRRRSEVHLLPKGALIVEQVASEHQPELRHLQEEFQLPGWSESV</sequence>
<dbReference type="RefSeq" id="WP_159548150.1">
    <property type="nucleotide sequence ID" value="NZ_CP035042.1"/>
</dbReference>
<dbReference type="InterPro" id="IPR036388">
    <property type="entry name" value="WH-like_DNA-bd_sf"/>
</dbReference>
<dbReference type="InterPro" id="IPR039422">
    <property type="entry name" value="MarR/SlyA-like"/>
</dbReference>
<proteinExistence type="predicted"/>
<feature type="domain" description="HTH marR-type" evidence="1">
    <location>
        <begin position="15"/>
        <end position="145"/>
    </location>
</feature>
<dbReference type="GO" id="GO:0006950">
    <property type="term" value="P:response to stress"/>
    <property type="evidence" value="ECO:0007669"/>
    <property type="project" value="TreeGrafter"/>
</dbReference>
<dbReference type="PANTHER" id="PTHR33164:SF43">
    <property type="entry name" value="HTH-TYPE TRANSCRIPTIONAL REPRESSOR YETL"/>
    <property type="match status" value="1"/>
</dbReference>
<dbReference type="SMART" id="SM00347">
    <property type="entry name" value="HTH_MARR"/>
    <property type="match status" value="1"/>
</dbReference>
<gene>
    <name evidence="2" type="ORF">EKK97_01225</name>
</gene>
<dbReference type="GO" id="GO:0003700">
    <property type="term" value="F:DNA-binding transcription factor activity"/>
    <property type="evidence" value="ECO:0007669"/>
    <property type="project" value="InterPro"/>
</dbReference>
<evidence type="ECO:0000313" key="3">
    <source>
        <dbReference type="Proteomes" id="UP000464013"/>
    </source>
</evidence>
<name>A0A6I6SGG2_9GAMM</name>
<dbReference type="Pfam" id="PF12802">
    <property type="entry name" value="MarR_2"/>
    <property type="match status" value="1"/>
</dbReference>
<dbReference type="Gene3D" id="1.10.10.10">
    <property type="entry name" value="Winged helix-like DNA-binding domain superfamily/Winged helix DNA-binding domain"/>
    <property type="match status" value="1"/>
</dbReference>
<dbReference type="AlphaFoldDB" id="A0A6I6SGG2"/>
<dbReference type="InterPro" id="IPR036390">
    <property type="entry name" value="WH_DNA-bd_sf"/>
</dbReference>
<evidence type="ECO:0000259" key="1">
    <source>
        <dbReference type="PROSITE" id="PS50995"/>
    </source>
</evidence>
<evidence type="ECO:0000313" key="2">
    <source>
        <dbReference type="EMBL" id="QHC48491.1"/>
    </source>
</evidence>
<dbReference type="SUPFAM" id="SSF46785">
    <property type="entry name" value="Winged helix' DNA-binding domain"/>
    <property type="match status" value="1"/>
</dbReference>
<dbReference type="KEGG" id="htx:EKK97_01225"/>
<dbReference type="PANTHER" id="PTHR33164">
    <property type="entry name" value="TRANSCRIPTIONAL REGULATOR, MARR FAMILY"/>
    <property type="match status" value="1"/>
</dbReference>
<dbReference type="Proteomes" id="UP000464013">
    <property type="component" value="Chromosome"/>
</dbReference>
<reference evidence="2 3" key="1">
    <citation type="submission" date="2019-01" db="EMBL/GenBank/DDBJ databases">
        <title>Complete genome of a denitifying bacterium Halomons sp. BC-M4-5.</title>
        <authorList>
            <person name="Wang L."/>
            <person name="Shao Z."/>
        </authorList>
    </citation>
    <scope>NUCLEOTIDE SEQUENCE [LARGE SCALE GENOMIC DNA]</scope>
    <source>
        <strain evidence="2 3">BC-M4-5</strain>
    </source>
</reference>
<dbReference type="InterPro" id="IPR000835">
    <property type="entry name" value="HTH_MarR-typ"/>
</dbReference>
<keyword evidence="3" id="KW-1185">Reference proteome</keyword>